<dbReference type="Proteomes" id="UP000299102">
    <property type="component" value="Unassembled WGS sequence"/>
</dbReference>
<sequence>MSLEENRRIELNKRFFFCHGCAEILVGVLYCNDDTPSILVIAYILSILRLPTLSHNSTDPPAIRNGLSRTPRPRRYAIIKRVRGKGSGHSKDIEVLQGEGGRVPRIGRSRSLVTIVDVCAKSYALEAFAWTLLAQLHRRGYSCVPEHINLLELDLGSSRAMELALLCLSSVEGNQ</sequence>
<evidence type="ECO:0000313" key="2">
    <source>
        <dbReference type="Proteomes" id="UP000299102"/>
    </source>
</evidence>
<dbReference type="AlphaFoldDB" id="A0A4C1XZD7"/>
<name>A0A4C1XZD7_EUMVA</name>
<evidence type="ECO:0000313" key="1">
    <source>
        <dbReference type="EMBL" id="GBP67669.1"/>
    </source>
</evidence>
<comment type="caution">
    <text evidence="1">The sequence shown here is derived from an EMBL/GenBank/DDBJ whole genome shotgun (WGS) entry which is preliminary data.</text>
</comment>
<reference evidence="1 2" key="1">
    <citation type="journal article" date="2019" name="Commun. Biol.">
        <title>The bagworm genome reveals a unique fibroin gene that provides high tensile strength.</title>
        <authorList>
            <person name="Kono N."/>
            <person name="Nakamura H."/>
            <person name="Ohtoshi R."/>
            <person name="Tomita M."/>
            <person name="Numata K."/>
            <person name="Arakawa K."/>
        </authorList>
    </citation>
    <scope>NUCLEOTIDE SEQUENCE [LARGE SCALE GENOMIC DNA]</scope>
</reference>
<accession>A0A4C1XZD7</accession>
<proteinExistence type="predicted"/>
<gene>
    <name evidence="1" type="ORF">EVAR_90519_1</name>
</gene>
<dbReference type="EMBL" id="BGZK01000988">
    <property type="protein sequence ID" value="GBP67669.1"/>
    <property type="molecule type" value="Genomic_DNA"/>
</dbReference>
<keyword evidence="2" id="KW-1185">Reference proteome</keyword>
<organism evidence="1 2">
    <name type="scientific">Eumeta variegata</name>
    <name type="common">Bagworm moth</name>
    <name type="synonym">Eumeta japonica</name>
    <dbReference type="NCBI Taxonomy" id="151549"/>
    <lineage>
        <taxon>Eukaryota</taxon>
        <taxon>Metazoa</taxon>
        <taxon>Ecdysozoa</taxon>
        <taxon>Arthropoda</taxon>
        <taxon>Hexapoda</taxon>
        <taxon>Insecta</taxon>
        <taxon>Pterygota</taxon>
        <taxon>Neoptera</taxon>
        <taxon>Endopterygota</taxon>
        <taxon>Lepidoptera</taxon>
        <taxon>Glossata</taxon>
        <taxon>Ditrysia</taxon>
        <taxon>Tineoidea</taxon>
        <taxon>Psychidae</taxon>
        <taxon>Oiketicinae</taxon>
        <taxon>Eumeta</taxon>
    </lineage>
</organism>
<protein>
    <submittedName>
        <fullName evidence="1">Uncharacterized protein</fullName>
    </submittedName>
</protein>